<evidence type="ECO:0000256" key="1">
    <source>
        <dbReference type="SAM" id="Phobius"/>
    </source>
</evidence>
<proteinExistence type="predicted"/>
<keyword evidence="1" id="KW-0472">Membrane</keyword>
<keyword evidence="1" id="KW-1133">Transmembrane helix</keyword>
<feature type="chain" id="PRO_5001563022" description="Protein sleepless" evidence="2">
    <location>
        <begin position="24"/>
        <end position="162"/>
    </location>
</feature>
<feature type="transmembrane region" description="Helical" evidence="1">
    <location>
        <begin position="143"/>
        <end position="161"/>
    </location>
</feature>
<keyword evidence="2" id="KW-0732">Signal</keyword>
<reference evidence="3" key="1">
    <citation type="journal article" date="2014" name="BMC Genomics">
        <title>Characterizing the developmental transcriptome of the oriental fruit fly, Bactrocera dorsalis (Diptera: Tephritidae) through comparative genomic analysis with Drosophila melanogaster utilizing modENCODE datasets.</title>
        <authorList>
            <person name="Geib S.M."/>
            <person name="Calla B."/>
            <person name="Hall B."/>
            <person name="Hou S."/>
            <person name="Manoukis N.C."/>
        </authorList>
    </citation>
    <scope>NUCLEOTIDE SEQUENCE</scope>
    <source>
        <strain evidence="3">Punador</strain>
    </source>
</reference>
<evidence type="ECO:0000256" key="2">
    <source>
        <dbReference type="SAM" id="SignalP"/>
    </source>
</evidence>
<organism evidence="3">
    <name type="scientific">Bactrocera dorsalis</name>
    <name type="common">Oriental fruit fly</name>
    <name type="synonym">Dacus dorsalis</name>
    <dbReference type="NCBI Taxonomy" id="27457"/>
    <lineage>
        <taxon>Eukaryota</taxon>
        <taxon>Metazoa</taxon>
        <taxon>Ecdysozoa</taxon>
        <taxon>Arthropoda</taxon>
        <taxon>Hexapoda</taxon>
        <taxon>Insecta</taxon>
        <taxon>Pterygota</taxon>
        <taxon>Neoptera</taxon>
        <taxon>Endopterygota</taxon>
        <taxon>Diptera</taxon>
        <taxon>Brachycera</taxon>
        <taxon>Muscomorpha</taxon>
        <taxon>Tephritoidea</taxon>
        <taxon>Tephritidae</taxon>
        <taxon>Bactrocera</taxon>
        <taxon>Bactrocera</taxon>
    </lineage>
</organism>
<feature type="signal peptide" evidence="2">
    <location>
        <begin position="1"/>
        <end position="23"/>
    </location>
</feature>
<evidence type="ECO:0008006" key="4">
    <source>
        <dbReference type="Google" id="ProtNLM"/>
    </source>
</evidence>
<keyword evidence="1" id="KW-0812">Transmembrane</keyword>
<name>A0A034WRQ5_BACDO</name>
<dbReference type="EMBL" id="GAKP01001638">
    <property type="protein sequence ID" value="JAC57314.1"/>
    <property type="molecule type" value="Transcribed_RNA"/>
</dbReference>
<evidence type="ECO:0000313" key="3">
    <source>
        <dbReference type="EMBL" id="JAC57314.1"/>
    </source>
</evidence>
<protein>
    <recommendedName>
        <fullName evidence="4">Protein sleepless</fullName>
    </recommendedName>
</protein>
<accession>A0A034WRQ5</accession>
<sequence length="162" mass="18340">MNRVLIFPIVCLIACSFINLTTSLDCYICDSTSGQNCNDKQSATCDPELAQQTVNYMRKYLYVNETILNTTSSTYSCVVEDILRNKGVMQFYYGCSYSIIDLCSFMAVGFSQYQVCYKCNTNDCNTNFNNSYFNNNGNYSSTYSFTLTASIILALIAKLFCY</sequence>
<dbReference type="AlphaFoldDB" id="A0A034WRQ5"/>
<dbReference type="OrthoDB" id="8051530at2759"/>